<reference evidence="1 2" key="1">
    <citation type="submission" date="2020-08" db="EMBL/GenBank/DDBJ databases">
        <title>Genomic Encyclopedia of Type Strains, Phase IV (KMG-IV): sequencing the most valuable type-strain genomes for metagenomic binning, comparative biology and taxonomic classification.</title>
        <authorList>
            <person name="Goeker M."/>
        </authorList>
    </citation>
    <scope>NUCLEOTIDE SEQUENCE [LARGE SCALE GENOMIC DNA]</scope>
    <source>
        <strain evidence="1 2">DSM 29781</strain>
    </source>
</reference>
<gene>
    <name evidence="1" type="ORF">HNQ70_000892</name>
</gene>
<keyword evidence="2" id="KW-1185">Reference proteome</keyword>
<dbReference type="RefSeq" id="WP_183964673.1">
    <property type="nucleotide sequence ID" value="NZ_BAABEW010000010.1"/>
</dbReference>
<proteinExistence type="predicted"/>
<name>A0A7W8HFD8_9BURK</name>
<dbReference type="Gene3D" id="1.10.10.10">
    <property type="entry name" value="Winged helix-like DNA-binding domain superfamily/Winged helix DNA-binding domain"/>
    <property type="match status" value="1"/>
</dbReference>
<dbReference type="SUPFAM" id="SSF46785">
    <property type="entry name" value="Winged helix' DNA-binding domain"/>
    <property type="match status" value="1"/>
</dbReference>
<sequence length="118" mass="12654">MKAIIEVSGKGAIFKAAAAQVSAARDGRAPDFHLSFESARSLFAELTPARLDLLDTLRRVGPCSVYALAKAAERNYSNVHTDVARMEELGLIERTDGGEVVVPFESVEIVLPLARAVA</sequence>
<comment type="caution">
    <text evidence="1">The sequence shown here is derived from an EMBL/GenBank/DDBJ whole genome shotgun (WGS) entry which is preliminary data.</text>
</comment>
<accession>A0A7W8HFD8</accession>
<evidence type="ECO:0000313" key="1">
    <source>
        <dbReference type="EMBL" id="MBB5270888.1"/>
    </source>
</evidence>
<dbReference type="InterPro" id="IPR036388">
    <property type="entry name" value="WH-like_DNA-bd_sf"/>
</dbReference>
<dbReference type="InterPro" id="IPR036390">
    <property type="entry name" value="WH_DNA-bd_sf"/>
</dbReference>
<dbReference type="EMBL" id="JACHGB010000002">
    <property type="protein sequence ID" value="MBB5270888.1"/>
    <property type="molecule type" value="Genomic_DNA"/>
</dbReference>
<dbReference type="Proteomes" id="UP000532440">
    <property type="component" value="Unassembled WGS sequence"/>
</dbReference>
<dbReference type="AlphaFoldDB" id="A0A7W8HFD8"/>
<protein>
    <submittedName>
        <fullName evidence="1">Putative transcriptional regulator</fullName>
    </submittedName>
</protein>
<evidence type="ECO:0000313" key="2">
    <source>
        <dbReference type="Proteomes" id="UP000532440"/>
    </source>
</evidence>
<dbReference type="Pfam" id="PF25212">
    <property type="entry name" value="HVO_A0114"/>
    <property type="match status" value="1"/>
</dbReference>
<organism evidence="1 2">
    <name type="scientific">Quisquiliibacterium transsilvanicum</name>
    <dbReference type="NCBI Taxonomy" id="1549638"/>
    <lineage>
        <taxon>Bacteria</taxon>
        <taxon>Pseudomonadati</taxon>
        <taxon>Pseudomonadota</taxon>
        <taxon>Betaproteobacteria</taxon>
        <taxon>Burkholderiales</taxon>
        <taxon>Burkholderiaceae</taxon>
        <taxon>Quisquiliibacterium</taxon>
    </lineage>
</organism>